<evidence type="ECO:0000256" key="3">
    <source>
        <dbReference type="ARBA" id="ARBA00022840"/>
    </source>
</evidence>
<dbReference type="InterPro" id="IPR050107">
    <property type="entry name" value="ABC_carbohydrate_import_ATPase"/>
</dbReference>
<dbReference type="EMBL" id="JAGGJV010000013">
    <property type="protein sequence ID" value="MBP1862101.1"/>
    <property type="molecule type" value="Genomic_DNA"/>
</dbReference>
<gene>
    <name evidence="5" type="ORF">J2Z75_005632</name>
</gene>
<evidence type="ECO:0000313" key="5">
    <source>
        <dbReference type="EMBL" id="MBP1862101.1"/>
    </source>
</evidence>
<keyword evidence="5" id="KW-0762">Sugar transport</keyword>
<evidence type="ECO:0000256" key="1">
    <source>
        <dbReference type="ARBA" id="ARBA00005417"/>
    </source>
</evidence>
<dbReference type="PROSITE" id="PS50893">
    <property type="entry name" value="ABC_TRANSPORTER_2"/>
    <property type="match status" value="1"/>
</dbReference>
<keyword evidence="5" id="KW-0813">Transport</keyword>
<comment type="similarity">
    <text evidence="1">Belongs to the ABC transporter superfamily.</text>
</comment>
<dbReference type="Proteomes" id="UP000823786">
    <property type="component" value="Unassembled WGS sequence"/>
</dbReference>
<keyword evidence="2" id="KW-0547">Nucleotide-binding</keyword>
<dbReference type="Pfam" id="PF00005">
    <property type="entry name" value="ABC_tran"/>
    <property type="match status" value="1"/>
</dbReference>
<dbReference type="InterPro" id="IPR003593">
    <property type="entry name" value="AAA+_ATPase"/>
</dbReference>
<dbReference type="InterPro" id="IPR027417">
    <property type="entry name" value="P-loop_NTPase"/>
</dbReference>
<proteinExistence type="inferred from homology"/>
<reference evidence="5 6" key="1">
    <citation type="submission" date="2021-03" db="EMBL/GenBank/DDBJ databases">
        <title>Genomic Encyclopedia of Type Strains, Phase IV (KMG-IV): sequencing the most valuable type-strain genomes for metagenomic binning, comparative biology and taxonomic classification.</title>
        <authorList>
            <person name="Goeker M."/>
        </authorList>
    </citation>
    <scope>NUCLEOTIDE SEQUENCE [LARGE SCALE GENOMIC DNA]</scope>
    <source>
        <strain evidence="5 6">DSM 26427</strain>
    </source>
</reference>
<dbReference type="RefSeq" id="WP_209857033.1">
    <property type="nucleotide sequence ID" value="NZ_JAGGJV010000013.1"/>
</dbReference>
<sequence>MTGDTVLEVRGAVKSYGFVTALGGVDLTLKRGEILALLGDNGAGKTSLVRAISGIMKLDEGDILLDGQRLALGSAGDARRAGIETVFQNLAVLDNLDVASNFYIGRENTWPRWLGPLGFLNAAREASGWTAQAGSLGIKALDPRQEIGLMSGGQRQAVAVARAVAFASKVVILDEPTAALGVRESAQVLGLIKTLPQRGVSVILISHNMEHVVQVADRAVVLRQGRVAGSLVPRRDSVPDLIAMIMGAAPSTSS</sequence>
<dbReference type="InterPro" id="IPR017871">
    <property type="entry name" value="ABC_transporter-like_CS"/>
</dbReference>
<dbReference type="SMART" id="SM00382">
    <property type="entry name" value="AAA"/>
    <property type="match status" value="1"/>
</dbReference>
<name>A0ABS4EWC5_9HYPH</name>
<dbReference type="PANTHER" id="PTHR43790">
    <property type="entry name" value="CARBOHYDRATE TRANSPORT ATP-BINDING PROTEIN MG119-RELATED"/>
    <property type="match status" value="1"/>
</dbReference>
<feature type="domain" description="ABC transporter" evidence="4">
    <location>
        <begin position="7"/>
        <end position="249"/>
    </location>
</feature>
<keyword evidence="6" id="KW-1185">Reference proteome</keyword>
<dbReference type="PANTHER" id="PTHR43790:SF8">
    <property type="entry name" value="SUGAR ABC TRANSPORTER ATP-BINDING PROTEIN"/>
    <property type="match status" value="1"/>
</dbReference>
<dbReference type="SUPFAM" id="SSF52540">
    <property type="entry name" value="P-loop containing nucleoside triphosphate hydrolases"/>
    <property type="match status" value="1"/>
</dbReference>
<dbReference type="InterPro" id="IPR003439">
    <property type="entry name" value="ABC_transporter-like_ATP-bd"/>
</dbReference>
<accession>A0ABS4EWC5</accession>
<dbReference type="Gene3D" id="3.40.50.300">
    <property type="entry name" value="P-loop containing nucleotide triphosphate hydrolases"/>
    <property type="match status" value="1"/>
</dbReference>
<comment type="caution">
    <text evidence="5">The sequence shown here is derived from an EMBL/GenBank/DDBJ whole genome shotgun (WGS) entry which is preliminary data.</text>
</comment>
<evidence type="ECO:0000313" key="6">
    <source>
        <dbReference type="Proteomes" id="UP000823786"/>
    </source>
</evidence>
<evidence type="ECO:0000256" key="2">
    <source>
        <dbReference type="ARBA" id="ARBA00022741"/>
    </source>
</evidence>
<protein>
    <submittedName>
        <fullName evidence="5">ABC-type sugar transport system ATPase subunit</fullName>
    </submittedName>
</protein>
<dbReference type="CDD" id="cd03216">
    <property type="entry name" value="ABC_Carb_Monos_I"/>
    <property type="match status" value="1"/>
</dbReference>
<organism evidence="5 6">
    <name type="scientific">Rhizobium herbae</name>
    <dbReference type="NCBI Taxonomy" id="508661"/>
    <lineage>
        <taxon>Bacteria</taxon>
        <taxon>Pseudomonadati</taxon>
        <taxon>Pseudomonadota</taxon>
        <taxon>Alphaproteobacteria</taxon>
        <taxon>Hyphomicrobiales</taxon>
        <taxon>Rhizobiaceae</taxon>
        <taxon>Rhizobium/Agrobacterium group</taxon>
        <taxon>Rhizobium</taxon>
    </lineage>
</organism>
<keyword evidence="3" id="KW-0067">ATP-binding</keyword>
<dbReference type="PROSITE" id="PS00211">
    <property type="entry name" value="ABC_TRANSPORTER_1"/>
    <property type="match status" value="1"/>
</dbReference>
<evidence type="ECO:0000259" key="4">
    <source>
        <dbReference type="PROSITE" id="PS50893"/>
    </source>
</evidence>